<sequence>MNTGYVLDHTAVSSLAHGNIYMAARVMRSVEQVQPLFVPALSFTQGLTDSALSEVAPMLQDALSAPCFVFRPLDESACWAVAQIAHERATNLPTAHAAHLALRSGLPVLTRQPDVYKQIDARINTEPIG</sequence>
<dbReference type="EMBL" id="JBGOSP010000047">
    <property type="protein sequence ID" value="MFA3842935.1"/>
    <property type="molecule type" value="Genomic_DNA"/>
</dbReference>
<proteinExistence type="predicted"/>
<reference evidence="1 2" key="1">
    <citation type="submission" date="2024-08" db="EMBL/GenBank/DDBJ databases">
        <title>Genome sequence of Streptomyces aureus CACIA-1.46HGO.</title>
        <authorList>
            <person name="Evangelista-Martinez Z."/>
        </authorList>
    </citation>
    <scope>NUCLEOTIDE SEQUENCE [LARGE SCALE GENOMIC DNA]</scope>
    <source>
        <strain evidence="1 2">CACIA-1.46HGO</strain>
    </source>
</reference>
<dbReference type="Proteomes" id="UP001571476">
    <property type="component" value="Unassembled WGS sequence"/>
</dbReference>
<name>A0ABV4SWV4_9ACTN</name>
<comment type="caution">
    <text evidence="1">The sequence shown here is derived from an EMBL/GenBank/DDBJ whole genome shotgun (WGS) entry which is preliminary data.</text>
</comment>
<protein>
    <recommendedName>
        <fullName evidence="3">PIN domain-containing protein</fullName>
    </recommendedName>
</protein>
<gene>
    <name evidence="1" type="ORF">ACEG43_43525</name>
</gene>
<evidence type="ECO:0000313" key="1">
    <source>
        <dbReference type="EMBL" id="MFA3842935.1"/>
    </source>
</evidence>
<evidence type="ECO:0008006" key="3">
    <source>
        <dbReference type="Google" id="ProtNLM"/>
    </source>
</evidence>
<keyword evidence="2" id="KW-1185">Reference proteome</keyword>
<evidence type="ECO:0000313" key="2">
    <source>
        <dbReference type="Proteomes" id="UP001571476"/>
    </source>
</evidence>
<dbReference type="RefSeq" id="WP_328541337.1">
    <property type="nucleotide sequence ID" value="NZ_BAAAKQ010000154.1"/>
</dbReference>
<accession>A0ABV4SWV4</accession>
<organism evidence="1 2">
    <name type="scientific">Streptomyces aureus</name>
    <dbReference type="NCBI Taxonomy" id="193461"/>
    <lineage>
        <taxon>Bacteria</taxon>
        <taxon>Bacillati</taxon>
        <taxon>Actinomycetota</taxon>
        <taxon>Actinomycetes</taxon>
        <taxon>Kitasatosporales</taxon>
        <taxon>Streptomycetaceae</taxon>
        <taxon>Streptomyces</taxon>
    </lineage>
</organism>